<dbReference type="InterPro" id="IPR050343">
    <property type="entry name" value="RsuA_PseudoU_synthase"/>
</dbReference>
<keyword evidence="2 3" id="KW-0413">Isomerase</keyword>
<evidence type="ECO:0000313" key="5">
    <source>
        <dbReference type="EMBL" id="SDG97290.1"/>
    </source>
</evidence>
<dbReference type="AlphaFoldDB" id="A0A1G7YN77"/>
<evidence type="ECO:0000313" key="6">
    <source>
        <dbReference type="Proteomes" id="UP000199296"/>
    </source>
</evidence>
<dbReference type="OrthoDB" id="1012272at2"/>
<dbReference type="InterPro" id="IPR006145">
    <property type="entry name" value="PsdUridine_synth_RsuA/RluA"/>
</dbReference>
<accession>A0A1G7YN77</accession>
<dbReference type="PROSITE" id="PS01149">
    <property type="entry name" value="PSI_RSU"/>
    <property type="match status" value="1"/>
</dbReference>
<dbReference type="PANTHER" id="PTHR47683">
    <property type="entry name" value="PSEUDOURIDINE SYNTHASE FAMILY PROTEIN-RELATED"/>
    <property type="match status" value="1"/>
</dbReference>
<sequence>MANFKIFKPYGMLSQFINNQNRRRNKRLLGELGDFPEGIMSVGRLDQDSEGLLFLTTDGKFSHKITSTGIEKEYWAQVDGLATEKQLAQLSEGLEISIYGKPYQTKSCKVSIITPPNELPKRAKNIRNEKDHGATSWLSITLTEGKYRQVRKMTAKVGLPTLRLIRYRIGEETIEDMKAEEVQTLS</sequence>
<dbReference type="InterPro" id="IPR042092">
    <property type="entry name" value="PsdUridine_s_RsuA/RluB/E/F_cat"/>
</dbReference>
<dbReference type="PANTHER" id="PTHR47683:SF2">
    <property type="entry name" value="RNA-BINDING S4 DOMAIN-CONTAINING PROTEIN"/>
    <property type="match status" value="1"/>
</dbReference>
<proteinExistence type="inferred from homology"/>
<evidence type="ECO:0000259" key="4">
    <source>
        <dbReference type="Pfam" id="PF00849"/>
    </source>
</evidence>
<feature type="domain" description="Pseudouridine synthase RsuA/RluA-like" evidence="4">
    <location>
        <begin position="8"/>
        <end position="155"/>
    </location>
</feature>
<dbReference type="GO" id="GO:0140098">
    <property type="term" value="F:catalytic activity, acting on RNA"/>
    <property type="evidence" value="ECO:0007669"/>
    <property type="project" value="UniProtKB-ARBA"/>
</dbReference>
<dbReference type="InterPro" id="IPR018496">
    <property type="entry name" value="PsdUridine_synth_RsuA/RluB_CS"/>
</dbReference>
<evidence type="ECO:0000256" key="3">
    <source>
        <dbReference type="RuleBase" id="RU003887"/>
    </source>
</evidence>
<organism evidence="5 6">
    <name type="scientific">Psychroflexus sediminis</name>
    <dbReference type="NCBI Taxonomy" id="470826"/>
    <lineage>
        <taxon>Bacteria</taxon>
        <taxon>Pseudomonadati</taxon>
        <taxon>Bacteroidota</taxon>
        <taxon>Flavobacteriia</taxon>
        <taxon>Flavobacteriales</taxon>
        <taxon>Flavobacteriaceae</taxon>
        <taxon>Psychroflexus</taxon>
    </lineage>
</organism>
<dbReference type="GO" id="GO:0006364">
    <property type="term" value="P:rRNA processing"/>
    <property type="evidence" value="ECO:0007669"/>
    <property type="project" value="UniProtKB-ARBA"/>
</dbReference>
<evidence type="ECO:0000256" key="1">
    <source>
        <dbReference type="ARBA" id="ARBA00008348"/>
    </source>
</evidence>
<dbReference type="InterPro" id="IPR020094">
    <property type="entry name" value="TruA/RsuA/RluB/E/F_N"/>
</dbReference>
<dbReference type="Pfam" id="PF00849">
    <property type="entry name" value="PseudoU_synth_2"/>
    <property type="match status" value="1"/>
</dbReference>
<evidence type="ECO:0000256" key="2">
    <source>
        <dbReference type="ARBA" id="ARBA00023235"/>
    </source>
</evidence>
<dbReference type="SUPFAM" id="SSF55120">
    <property type="entry name" value="Pseudouridine synthase"/>
    <property type="match status" value="1"/>
</dbReference>
<dbReference type="Gene3D" id="3.30.70.580">
    <property type="entry name" value="Pseudouridine synthase I, catalytic domain, N-terminal subdomain"/>
    <property type="match status" value="1"/>
</dbReference>
<dbReference type="InterPro" id="IPR020103">
    <property type="entry name" value="PsdUridine_synth_cat_dom_sf"/>
</dbReference>
<dbReference type="STRING" id="470826.SAMN04488027_11321"/>
<dbReference type="GO" id="GO:0003723">
    <property type="term" value="F:RNA binding"/>
    <property type="evidence" value="ECO:0007669"/>
    <property type="project" value="InterPro"/>
</dbReference>
<name>A0A1G7YN77_9FLAO</name>
<dbReference type="GO" id="GO:0001522">
    <property type="term" value="P:pseudouridine synthesis"/>
    <property type="evidence" value="ECO:0007669"/>
    <property type="project" value="InterPro"/>
</dbReference>
<comment type="similarity">
    <text evidence="1 3">Belongs to the pseudouridine synthase RsuA family.</text>
</comment>
<keyword evidence="6" id="KW-1185">Reference proteome</keyword>
<dbReference type="InterPro" id="IPR000748">
    <property type="entry name" value="PsdUridine_synth_RsuA/RluB/E/F"/>
</dbReference>
<dbReference type="Gene3D" id="3.30.70.1560">
    <property type="entry name" value="Alpha-L RNA-binding motif"/>
    <property type="match status" value="1"/>
</dbReference>
<dbReference type="EC" id="5.4.99.-" evidence="3"/>
<dbReference type="NCBIfam" id="TIGR00093">
    <property type="entry name" value="pseudouridine synthase"/>
    <property type="match status" value="1"/>
</dbReference>
<reference evidence="5 6" key="1">
    <citation type="submission" date="2016-10" db="EMBL/GenBank/DDBJ databases">
        <authorList>
            <person name="de Groot N.N."/>
        </authorList>
    </citation>
    <scope>NUCLEOTIDE SEQUENCE [LARGE SCALE GENOMIC DNA]</scope>
    <source>
        <strain evidence="5 6">DSM 19803</strain>
    </source>
</reference>
<gene>
    <name evidence="5" type="ORF">SAMN04488027_11321</name>
</gene>
<protein>
    <recommendedName>
        <fullName evidence="3">Pseudouridine synthase</fullName>
        <ecNumber evidence="3">5.4.99.-</ecNumber>
    </recommendedName>
</protein>
<dbReference type="EMBL" id="FNCW01000013">
    <property type="protein sequence ID" value="SDG97290.1"/>
    <property type="molecule type" value="Genomic_DNA"/>
</dbReference>
<dbReference type="GO" id="GO:0009982">
    <property type="term" value="F:pseudouridine synthase activity"/>
    <property type="evidence" value="ECO:0007669"/>
    <property type="project" value="InterPro"/>
</dbReference>
<dbReference type="RefSeq" id="WP_093369087.1">
    <property type="nucleotide sequence ID" value="NZ_FNCW01000013.1"/>
</dbReference>
<dbReference type="Proteomes" id="UP000199296">
    <property type="component" value="Unassembled WGS sequence"/>
</dbReference>